<name>A0ABN8MUJ2_9CNID</name>
<evidence type="ECO:0000313" key="4">
    <source>
        <dbReference type="EMBL" id="CAH3033320.1"/>
    </source>
</evidence>
<keyword evidence="3" id="KW-0688">Ribosomal frameshifting</keyword>
<evidence type="ECO:0000256" key="2">
    <source>
        <dbReference type="ARBA" id="ARBA00017712"/>
    </source>
</evidence>
<dbReference type="PROSITE" id="PS01337">
    <property type="entry name" value="ODC_AZ"/>
    <property type="match status" value="1"/>
</dbReference>
<keyword evidence="5" id="KW-1185">Reference proteome</keyword>
<comment type="caution">
    <text evidence="4">The sequence shown here is derived from an EMBL/GenBank/DDBJ whole genome shotgun (WGS) entry which is preliminary data.</text>
</comment>
<reference evidence="4 5" key="1">
    <citation type="submission" date="2022-05" db="EMBL/GenBank/DDBJ databases">
        <authorList>
            <consortium name="Genoscope - CEA"/>
            <person name="William W."/>
        </authorList>
    </citation>
    <scope>NUCLEOTIDE SEQUENCE [LARGE SCALE GENOMIC DNA]</scope>
</reference>
<protein>
    <recommendedName>
        <fullName evidence="2">Ornithine decarboxylase antizyme</fullName>
    </recommendedName>
</protein>
<evidence type="ECO:0000256" key="3">
    <source>
        <dbReference type="ARBA" id="ARBA00022758"/>
    </source>
</evidence>
<sequence length="178" mass="19843">PGSQQCIVTISCDSGWTGIPDVRFDEAGTLGDDGGGGDDEDGISFLQLFADSKVALEKDDDRQVLKSFLYKFHLKNGDHSLAEWRAVLQGGQLYVEVPEGELPVGSKECFVSLLEYAEENLSCEHVFVGLLKDRADRETLMRTFMFLGFETVRPNHKMCPDNSGYIFMAYTVEQQLCV</sequence>
<evidence type="ECO:0000313" key="5">
    <source>
        <dbReference type="Proteomes" id="UP001159405"/>
    </source>
</evidence>
<dbReference type="SUPFAM" id="SSF55729">
    <property type="entry name" value="Acyl-CoA N-acyltransferases (Nat)"/>
    <property type="match status" value="1"/>
</dbReference>
<dbReference type="Proteomes" id="UP001159405">
    <property type="component" value="Unassembled WGS sequence"/>
</dbReference>
<comment type="similarity">
    <text evidence="1">Belongs to the ODC antizyme family.</text>
</comment>
<dbReference type="Gene3D" id="3.40.630.60">
    <property type="match status" value="1"/>
</dbReference>
<dbReference type="EMBL" id="CALNXK010000002">
    <property type="protein sequence ID" value="CAH3033320.1"/>
    <property type="molecule type" value="Genomic_DNA"/>
</dbReference>
<accession>A0ABN8MUJ2</accession>
<dbReference type="PANTHER" id="PTHR10279:SF10">
    <property type="entry name" value="ORNITHINE DECARBOXYLASE ANTIZYME"/>
    <property type="match status" value="1"/>
</dbReference>
<dbReference type="InterPro" id="IPR002993">
    <property type="entry name" value="ODC_AZ"/>
</dbReference>
<gene>
    <name evidence="4" type="ORF">PLOB_00016451</name>
</gene>
<dbReference type="InterPro" id="IPR016181">
    <property type="entry name" value="Acyl_CoA_acyltransferase"/>
</dbReference>
<dbReference type="PANTHER" id="PTHR10279">
    <property type="entry name" value="ORNITHINE DECARBOXYLASE ANTIZYME"/>
    <property type="match status" value="1"/>
</dbReference>
<feature type="non-terminal residue" evidence="4">
    <location>
        <position position="1"/>
    </location>
</feature>
<organism evidence="4 5">
    <name type="scientific">Porites lobata</name>
    <dbReference type="NCBI Taxonomy" id="104759"/>
    <lineage>
        <taxon>Eukaryota</taxon>
        <taxon>Metazoa</taxon>
        <taxon>Cnidaria</taxon>
        <taxon>Anthozoa</taxon>
        <taxon>Hexacorallia</taxon>
        <taxon>Scleractinia</taxon>
        <taxon>Fungiina</taxon>
        <taxon>Poritidae</taxon>
        <taxon>Porites</taxon>
    </lineage>
</organism>
<dbReference type="InterPro" id="IPR038581">
    <property type="entry name" value="ODC_AZ_sf"/>
</dbReference>
<proteinExistence type="inferred from homology"/>
<dbReference type="Pfam" id="PF02100">
    <property type="entry name" value="ODC_AZ"/>
    <property type="match status" value="1"/>
</dbReference>
<evidence type="ECO:0000256" key="1">
    <source>
        <dbReference type="ARBA" id="ARBA00008796"/>
    </source>
</evidence>